<keyword evidence="3" id="KW-0804">Transcription</keyword>
<evidence type="ECO:0000313" key="5">
    <source>
        <dbReference type="EMBL" id="HIU01935.1"/>
    </source>
</evidence>
<proteinExistence type="predicted"/>
<dbReference type="SMART" id="SM00345">
    <property type="entry name" value="HTH_GNTR"/>
    <property type="match status" value="1"/>
</dbReference>
<comment type="caution">
    <text evidence="5">The sequence shown here is derived from an EMBL/GenBank/DDBJ whole genome shotgun (WGS) entry which is preliminary data.</text>
</comment>
<evidence type="ECO:0000313" key="6">
    <source>
        <dbReference type="Proteomes" id="UP000824164"/>
    </source>
</evidence>
<dbReference type="SUPFAM" id="SSF46785">
    <property type="entry name" value="Winged helix' DNA-binding domain"/>
    <property type="match status" value="1"/>
</dbReference>
<evidence type="ECO:0000256" key="1">
    <source>
        <dbReference type="ARBA" id="ARBA00023015"/>
    </source>
</evidence>
<dbReference type="InterPro" id="IPR000524">
    <property type="entry name" value="Tscrpt_reg_HTH_GntR"/>
</dbReference>
<dbReference type="InterPro" id="IPR036388">
    <property type="entry name" value="WH-like_DNA-bd_sf"/>
</dbReference>
<dbReference type="Gene3D" id="1.10.10.10">
    <property type="entry name" value="Winged helix-like DNA-binding domain superfamily/Winged helix DNA-binding domain"/>
    <property type="match status" value="1"/>
</dbReference>
<dbReference type="Proteomes" id="UP000824164">
    <property type="component" value="Unassembled WGS sequence"/>
</dbReference>
<evidence type="ECO:0000259" key="4">
    <source>
        <dbReference type="PROSITE" id="PS50949"/>
    </source>
</evidence>
<name>A0A9D1HG41_9FIRM</name>
<reference evidence="5" key="1">
    <citation type="submission" date="2020-10" db="EMBL/GenBank/DDBJ databases">
        <authorList>
            <person name="Gilroy R."/>
        </authorList>
    </citation>
    <scope>NUCLEOTIDE SEQUENCE</scope>
    <source>
        <strain evidence="5">CHK187-14744</strain>
    </source>
</reference>
<gene>
    <name evidence="5" type="ORF">IAB63_01630</name>
</gene>
<dbReference type="PRINTS" id="PR00035">
    <property type="entry name" value="HTHGNTR"/>
</dbReference>
<dbReference type="GO" id="GO:0003700">
    <property type="term" value="F:DNA-binding transcription factor activity"/>
    <property type="evidence" value="ECO:0007669"/>
    <property type="project" value="InterPro"/>
</dbReference>
<dbReference type="PROSITE" id="PS50949">
    <property type="entry name" value="HTH_GNTR"/>
    <property type="match status" value="1"/>
</dbReference>
<dbReference type="PANTHER" id="PTHR38445">
    <property type="entry name" value="HTH-TYPE TRANSCRIPTIONAL REPRESSOR YTRA"/>
    <property type="match status" value="1"/>
</dbReference>
<evidence type="ECO:0000256" key="3">
    <source>
        <dbReference type="ARBA" id="ARBA00023163"/>
    </source>
</evidence>
<organism evidence="5 6">
    <name type="scientific">Candidatus Onthocola gallistercoris</name>
    <dbReference type="NCBI Taxonomy" id="2840876"/>
    <lineage>
        <taxon>Bacteria</taxon>
        <taxon>Bacillati</taxon>
        <taxon>Bacillota</taxon>
        <taxon>Bacilli</taxon>
        <taxon>Candidatus Onthocola</taxon>
    </lineage>
</organism>
<evidence type="ECO:0000256" key="2">
    <source>
        <dbReference type="ARBA" id="ARBA00023125"/>
    </source>
</evidence>
<dbReference type="EMBL" id="DVLT01000008">
    <property type="protein sequence ID" value="HIU01935.1"/>
    <property type="molecule type" value="Genomic_DNA"/>
</dbReference>
<dbReference type="PANTHER" id="PTHR38445:SF6">
    <property type="entry name" value="GNTR-FAMILY TRANSCRIPTIONAL REGULATOR"/>
    <property type="match status" value="1"/>
</dbReference>
<dbReference type="GO" id="GO:0003677">
    <property type="term" value="F:DNA binding"/>
    <property type="evidence" value="ECO:0007669"/>
    <property type="project" value="UniProtKB-KW"/>
</dbReference>
<reference evidence="5" key="2">
    <citation type="journal article" date="2021" name="PeerJ">
        <title>Extensive microbial diversity within the chicken gut microbiome revealed by metagenomics and culture.</title>
        <authorList>
            <person name="Gilroy R."/>
            <person name="Ravi A."/>
            <person name="Getino M."/>
            <person name="Pursley I."/>
            <person name="Horton D.L."/>
            <person name="Alikhan N.F."/>
            <person name="Baker D."/>
            <person name="Gharbi K."/>
            <person name="Hall N."/>
            <person name="Watson M."/>
            <person name="Adriaenssens E.M."/>
            <person name="Foster-Nyarko E."/>
            <person name="Jarju S."/>
            <person name="Secka A."/>
            <person name="Antonio M."/>
            <person name="Oren A."/>
            <person name="Chaudhuri R.R."/>
            <person name="La Ragione R."/>
            <person name="Hildebrand F."/>
            <person name="Pallen M.J."/>
        </authorList>
    </citation>
    <scope>NUCLEOTIDE SEQUENCE</scope>
    <source>
        <strain evidence="5">CHK187-14744</strain>
    </source>
</reference>
<accession>A0A9D1HG41</accession>
<feature type="domain" description="HTH gntR-type" evidence="4">
    <location>
        <begin position="7"/>
        <end position="75"/>
    </location>
</feature>
<keyword evidence="1" id="KW-0805">Transcription regulation</keyword>
<keyword evidence="2" id="KW-0238">DNA-binding</keyword>
<sequence>MKFEANIPIYLQIIEEIKRRIIIGEYKPGGKLPPVRELALSFGVNPNTVQRAFGELERDGLVYSERTSGRFIADDPEKIRGLRETVLVRKTDAFLEDMSRYGYDEESVLTYINSRKKV</sequence>
<protein>
    <submittedName>
        <fullName evidence="5">GntR family transcriptional regulator</fullName>
    </submittedName>
</protein>
<dbReference type="AlphaFoldDB" id="A0A9D1HG41"/>
<dbReference type="InterPro" id="IPR036390">
    <property type="entry name" value="WH_DNA-bd_sf"/>
</dbReference>
<dbReference type="CDD" id="cd07377">
    <property type="entry name" value="WHTH_GntR"/>
    <property type="match status" value="1"/>
</dbReference>
<dbReference type="Pfam" id="PF00392">
    <property type="entry name" value="GntR"/>
    <property type="match status" value="1"/>
</dbReference>